<dbReference type="VEuPathDB" id="VectorBase:LDEU014592"/>
<sequence>MKVFFIIFLCLNSALNVVTASCSDHWTAHKGKCYFMHNSEAKFDKEQNYCTSLNESIISIQSSEEKQFIVSLLEKHNVTCIWLNSKQMKKQGLTLEWLGSSLSNYNSWLKGEADEFKNRYS</sequence>
<evidence type="ECO:0000313" key="4">
    <source>
        <dbReference type="Proteomes" id="UP000288716"/>
    </source>
</evidence>
<dbReference type="SUPFAM" id="SSF56436">
    <property type="entry name" value="C-type lectin-like"/>
    <property type="match status" value="1"/>
</dbReference>
<dbReference type="Proteomes" id="UP000288716">
    <property type="component" value="Unassembled WGS sequence"/>
</dbReference>
<dbReference type="GO" id="GO:0002720">
    <property type="term" value="P:positive regulation of cytokine production involved in immune response"/>
    <property type="evidence" value="ECO:0007669"/>
    <property type="project" value="TreeGrafter"/>
</dbReference>
<dbReference type="GO" id="GO:0038187">
    <property type="term" value="F:pattern recognition receptor activity"/>
    <property type="evidence" value="ECO:0007669"/>
    <property type="project" value="TreeGrafter"/>
</dbReference>
<dbReference type="InterPro" id="IPR016187">
    <property type="entry name" value="CTDL_fold"/>
</dbReference>
<dbReference type="GO" id="GO:0043122">
    <property type="term" value="P:regulation of canonical NF-kappaB signal transduction"/>
    <property type="evidence" value="ECO:0007669"/>
    <property type="project" value="TreeGrafter"/>
</dbReference>
<keyword evidence="4" id="KW-1185">Reference proteome</keyword>
<dbReference type="CDD" id="cd00037">
    <property type="entry name" value="CLECT"/>
    <property type="match status" value="1"/>
</dbReference>
<dbReference type="GO" id="GO:0009986">
    <property type="term" value="C:cell surface"/>
    <property type="evidence" value="ECO:0007669"/>
    <property type="project" value="TreeGrafter"/>
</dbReference>
<protein>
    <submittedName>
        <fullName evidence="3">Perlucin-like protein isoform A</fullName>
    </submittedName>
</protein>
<gene>
    <name evidence="3" type="ORF">B4U80_14831</name>
</gene>
<feature type="non-terminal residue" evidence="3">
    <location>
        <position position="121"/>
    </location>
</feature>
<feature type="chain" id="PRO_5019499641" evidence="1">
    <location>
        <begin position="21"/>
        <end position="121"/>
    </location>
</feature>
<keyword evidence="1" id="KW-0732">Signal</keyword>
<dbReference type="PANTHER" id="PTHR47218:SF1">
    <property type="entry name" value="C-TYPE LECTIN DOMAIN FAMILY 7 MEMBER A"/>
    <property type="match status" value="1"/>
</dbReference>
<dbReference type="Gene3D" id="3.10.100.10">
    <property type="entry name" value="Mannose-Binding Protein A, subunit A"/>
    <property type="match status" value="1"/>
</dbReference>
<dbReference type="InterPro" id="IPR016186">
    <property type="entry name" value="C-type_lectin-like/link_sf"/>
</dbReference>
<evidence type="ECO:0000313" key="3">
    <source>
        <dbReference type="EMBL" id="RWR99347.1"/>
    </source>
</evidence>
<dbReference type="EMBL" id="NCKV01064183">
    <property type="protein sequence ID" value="RWR99347.1"/>
    <property type="molecule type" value="Genomic_DNA"/>
</dbReference>
<organism evidence="3 4">
    <name type="scientific">Leptotrombidium deliense</name>
    <dbReference type="NCBI Taxonomy" id="299467"/>
    <lineage>
        <taxon>Eukaryota</taxon>
        <taxon>Metazoa</taxon>
        <taxon>Ecdysozoa</taxon>
        <taxon>Arthropoda</taxon>
        <taxon>Chelicerata</taxon>
        <taxon>Arachnida</taxon>
        <taxon>Acari</taxon>
        <taxon>Acariformes</taxon>
        <taxon>Trombidiformes</taxon>
        <taxon>Prostigmata</taxon>
        <taxon>Anystina</taxon>
        <taxon>Parasitengona</taxon>
        <taxon>Trombiculoidea</taxon>
        <taxon>Trombiculidae</taxon>
        <taxon>Leptotrombidium</taxon>
    </lineage>
</organism>
<dbReference type="GO" id="GO:0071226">
    <property type="term" value="P:cellular response to molecule of fungal origin"/>
    <property type="evidence" value="ECO:0007669"/>
    <property type="project" value="InterPro"/>
</dbReference>
<dbReference type="PROSITE" id="PS51257">
    <property type="entry name" value="PROKAR_LIPOPROTEIN"/>
    <property type="match status" value="1"/>
</dbReference>
<comment type="caution">
    <text evidence="3">The sequence shown here is derived from an EMBL/GenBank/DDBJ whole genome shotgun (WGS) entry which is preliminary data.</text>
</comment>
<proteinExistence type="predicted"/>
<dbReference type="AlphaFoldDB" id="A0A443Q8N9"/>
<feature type="domain" description="C-type lectin" evidence="2">
    <location>
        <begin position="29"/>
        <end position="121"/>
    </location>
</feature>
<name>A0A443Q8N9_9ACAR</name>
<dbReference type="STRING" id="299467.A0A443Q8N9"/>
<dbReference type="InterPro" id="IPR042808">
    <property type="entry name" value="CLEC7A"/>
</dbReference>
<dbReference type="InterPro" id="IPR001304">
    <property type="entry name" value="C-type_lectin-like"/>
</dbReference>
<dbReference type="PANTHER" id="PTHR47218">
    <property type="entry name" value="C-TYPE LECTIN DOMAIN FAMILY 7 MEMBER A"/>
    <property type="match status" value="1"/>
</dbReference>
<dbReference type="GO" id="GO:0006910">
    <property type="term" value="P:phagocytosis, recognition"/>
    <property type="evidence" value="ECO:0007669"/>
    <property type="project" value="TreeGrafter"/>
</dbReference>
<dbReference type="GO" id="GO:0045087">
    <property type="term" value="P:innate immune response"/>
    <property type="evidence" value="ECO:0007669"/>
    <property type="project" value="TreeGrafter"/>
</dbReference>
<evidence type="ECO:0000259" key="2">
    <source>
        <dbReference type="PROSITE" id="PS50041"/>
    </source>
</evidence>
<dbReference type="GO" id="GO:0001872">
    <property type="term" value="F:(1-&gt;3)-beta-D-glucan binding"/>
    <property type="evidence" value="ECO:0007669"/>
    <property type="project" value="InterPro"/>
</dbReference>
<feature type="signal peptide" evidence="1">
    <location>
        <begin position="1"/>
        <end position="20"/>
    </location>
</feature>
<evidence type="ECO:0000256" key="1">
    <source>
        <dbReference type="SAM" id="SignalP"/>
    </source>
</evidence>
<reference evidence="3 4" key="1">
    <citation type="journal article" date="2018" name="Gigascience">
        <title>Genomes of trombidid mites reveal novel predicted allergens and laterally-transferred genes associated with secondary metabolism.</title>
        <authorList>
            <person name="Dong X."/>
            <person name="Chaisiri K."/>
            <person name="Xia D."/>
            <person name="Armstrong S.D."/>
            <person name="Fang Y."/>
            <person name="Donnelly M.J."/>
            <person name="Kadowaki T."/>
            <person name="McGarry J.W."/>
            <person name="Darby A.C."/>
            <person name="Makepeace B.L."/>
        </authorList>
    </citation>
    <scope>NUCLEOTIDE SEQUENCE [LARGE SCALE GENOMIC DNA]</scope>
    <source>
        <strain evidence="3">UoL-UT</strain>
    </source>
</reference>
<accession>A0A443Q8N9</accession>
<dbReference type="PROSITE" id="PS50041">
    <property type="entry name" value="C_TYPE_LECTIN_2"/>
    <property type="match status" value="1"/>
</dbReference>